<dbReference type="Proteomes" id="UP000503840">
    <property type="component" value="Unassembled WGS sequence"/>
</dbReference>
<evidence type="ECO:0000313" key="3">
    <source>
        <dbReference type="Proteomes" id="UP000503840"/>
    </source>
</evidence>
<reference evidence="2 3" key="1">
    <citation type="submission" date="2020-05" db="EMBL/GenBank/DDBJ databases">
        <title>Draft genome sequence of Desulfovibrio sp. strain HN2T.</title>
        <authorList>
            <person name="Ueno A."/>
            <person name="Tamazawa S."/>
            <person name="Tamamura S."/>
            <person name="Murakami T."/>
            <person name="Kiyama T."/>
            <person name="Inomata H."/>
            <person name="Amano Y."/>
            <person name="Miyakawa K."/>
            <person name="Tamaki H."/>
            <person name="Naganuma T."/>
            <person name="Kaneko K."/>
        </authorList>
    </citation>
    <scope>NUCLEOTIDE SEQUENCE [LARGE SCALE GENOMIC DNA]</scope>
    <source>
        <strain evidence="2 3">HN2</strain>
    </source>
</reference>
<evidence type="ECO:0000313" key="2">
    <source>
        <dbReference type="EMBL" id="GFM33292.1"/>
    </source>
</evidence>
<keyword evidence="1" id="KW-0472">Membrane</keyword>
<feature type="transmembrane region" description="Helical" evidence="1">
    <location>
        <begin position="105"/>
        <end position="124"/>
    </location>
</feature>
<protein>
    <recommendedName>
        <fullName evidence="4">Holin of 3TMs, for gene-transfer release</fullName>
    </recommendedName>
</protein>
<keyword evidence="1" id="KW-0812">Transmembrane</keyword>
<feature type="transmembrane region" description="Helical" evidence="1">
    <location>
        <begin position="136"/>
        <end position="156"/>
    </location>
</feature>
<comment type="caution">
    <text evidence="2">The sequence shown here is derived from an EMBL/GenBank/DDBJ whole genome shotgun (WGS) entry which is preliminary data.</text>
</comment>
<dbReference type="EMBL" id="BLVO01000013">
    <property type="protein sequence ID" value="GFM33292.1"/>
    <property type="molecule type" value="Genomic_DNA"/>
</dbReference>
<dbReference type="AlphaFoldDB" id="A0A7J0BJ81"/>
<dbReference type="RefSeq" id="WP_174404960.1">
    <property type="nucleotide sequence ID" value="NZ_BLVO01000013.1"/>
</dbReference>
<accession>A0A7J0BJ81</accession>
<keyword evidence="3" id="KW-1185">Reference proteome</keyword>
<proteinExistence type="predicted"/>
<sequence length="186" mass="19532">MDWLKTIASAAPILGTVVGGPVGGIVGKGLSLIAEAFGCEPTEDAVASAIKADPQAAIKLKELELQHQAVLIEWQRVQLQAELENTKSARDREVAMTKAGTSMGWFPPAMISLVVTVGFFIMLYHVLTMQGEPSQAAVLLLGSLATAFAAVVNYYLGSSLGSYRKNNALEQQVSGAIRSTGKAGGI</sequence>
<evidence type="ECO:0000256" key="1">
    <source>
        <dbReference type="SAM" id="Phobius"/>
    </source>
</evidence>
<name>A0A7J0BJ81_9BACT</name>
<gene>
    <name evidence="2" type="ORF">DSM101010T_16570</name>
</gene>
<evidence type="ECO:0008006" key="4">
    <source>
        <dbReference type="Google" id="ProtNLM"/>
    </source>
</evidence>
<organism evidence="2 3">
    <name type="scientific">Desulfovibrio subterraneus</name>
    <dbReference type="NCBI Taxonomy" id="2718620"/>
    <lineage>
        <taxon>Bacteria</taxon>
        <taxon>Pseudomonadati</taxon>
        <taxon>Thermodesulfobacteriota</taxon>
        <taxon>Desulfovibrionia</taxon>
        <taxon>Desulfovibrionales</taxon>
        <taxon>Desulfovibrionaceae</taxon>
        <taxon>Desulfovibrio</taxon>
    </lineage>
</organism>
<keyword evidence="1" id="KW-1133">Transmembrane helix</keyword>